<gene>
    <name evidence="2" type="ORF">F5147DRAFT_780536</name>
</gene>
<protein>
    <submittedName>
        <fullName evidence="2">Uncharacterized protein</fullName>
    </submittedName>
</protein>
<evidence type="ECO:0000313" key="3">
    <source>
        <dbReference type="Proteomes" id="UP000823399"/>
    </source>
</evidence>
<keyword evidence="3" id="KW-1185">Reference proteome</keyword>
<accession>A0A9P7ETF0</accession>
<evidence type="ECO:0000256" key="1">
    <source>
        <dbReference type="SAM" id="MobiDB-lite"/>
    </source>
</evidence>
<dbReference type="RefSeq" id="XP_041285995.1">
    <property type="nucleotide sequence ID" value="XM_041442470.1"/>
</dbReference>
<organism evidence="2 3">
    <name type="scientific">Suillus discolor</name>
    <dbReference type="NCBI Taxonomy" id="1912936"/>
    <lineage>
        <taxon>Eukaryota</taxon>
        <taxon>Fungi</taxon>
        <taxon>Dikarya</taxon>
        <taxon>Basidiomycota</taxon>
        <taxon>Agaricomycotina</taxon>
        <taxon>Agaricomycetes</taxon>
        <taxon>Agaricomycetidae</taxon>
        <taxon>Boletales</taxon>
        <taxon>Suillineae</taxon>
        <taxon>Suillaceae</taxon>
        <taxon>Suillus</taxon>
    </lineage>
</organism>
<comment type="caution">
    <text evidence="2">The sequence shown here is derived from an EMBL/GenBank/DDBJ whole genome shotgun (WGS) entry which is preliminary data.</text>
</comment>
<dbReference type="GeneID" id="64704729"/>
<dbReference type="OrthoDB" id="2652755at2759"/>
<name>A0A9P7ETF0_9AGAM</name>
<feature type="region of interest" description="Disordered" evidence="1">
    <location>
        <begin position="1"/>
        <end position="20"/>
    </location>
</feature>
<dbReference type="Proteomes" id="UP000823399">
    <property type="component" value="Unassembled WGS sequence"/>
</dbReference>
<reference evidence="2" key="1">
    <citation type="journal article" date="2020" name="New Phytol.">
        <title>Comparative genomics reveals dynamic genome evolution in host specialist ectomycorrhizal fungi.</title>
        <authorList>
            <person name="Lofgren L.A."/>
            <person name="Nguyen N.H."/>
            <person name="Vilgalys R."/>
            <person name="Ruytinx J."/>
            <person name="Liao H.L."/>
            <person name="Branco S."/>
            <person name="Kuo A."/>
            <person name="LaButti K."/>
            <person name="Lipzen A."/>
            <person name="Andreopoulos W."/>
            <person name="Pangilinan J."/>
            <person name="Riley R."/>
            <person name="Hundley H."/>
            <person name="Na H."/>
            <person name="Barry K."/>
            <person name="Grigoriev I.V."/>
            <person name="Stajich J.E."/>
            <person name="Kennedy P.G."/>
        </authorList>
    </citation>
    <scope>NUCLEOTIDE SEQUENCE</scope>
    <source>
        <strain evidence="2">FC423</strain>
    </source>
</reference>
<proteinExistence type="predicted"/>
<dbReference type="EMBL" id="JABBWM010000109">
    <property type="protein sequence ID" value="KAG2089743.1"/>
    <property type="molecule type" value="Genomic_DNA"/>
</dbReference>
<dbReference type="AlphaFoldDB" id="A0A9P7ETF0"/>
<evidence type="ECO:0000313" key="2">
    <source>
        <dbReference type="EMBL" id="KAG2089743.1"/>
    </source>
</evidence>
<sequence>MPERQVRFATSVSSEAGDSLSPDVGDKWTSMLFHSNPTQHHSVVSTDLPVEACPALHEDPIDWWGTYVPLESWVPPKPDTIPRFQGIVGLESYPIYKLYKLHSELPHCYEYQVDSVGKKDKNYELCFNGNFDEVTSMLSDMYVVELLRMPNFLTAQHSWSTGDIGLSPAIRTSAEGCTRLEEDPVQLTTRTHSFHEDVETTLPTYHPYDCGWDDTISNVSVSPQVSSPMDPYDCGWEDDMNVASEEATMPLEESKLHQLLSEITTDPLLALTDERLNGANPTKLSDQPTDEMTFPMDDPYNCGWDDLIINKTVPLNESPPEDPYDCGWGGNVTAAALQAMDESAWVIYKAICELTGRQEWKIKDPMQDDPMEDSKPAKIALMADPYDCGWQDTTAPEHDIMPAVPADDPYDCGWGLSMNVETPYPEMMEAEVANDHANNRQTASMMLSGAGMESTDDLYDCGWEDPMEGPTIMWRSVDQTFNEETDILDLTSTSANQSVDWTFNEDTDVIDLTSPSANQSVNRTFKEETDVIDLTSTSANSERSMSPTKPNAFQEHRTQQLIVVPGAGLVYDSRPGLMFMANQHLFGAYTEARDRVTDLGADVINIHHLLNIHHWIMYPLDAMITRVEQQRDSMQ</sequence>